<dbReference type="NCBIfam" id="TIGR00067">
    <property type="entry name" value="glut_race"/>
    <property type="match status" value="1"/>
</dbReference>
<comment type="similarity">
    <text evidence="7">Belongs to the aspartate/glutamate racemases family.</text>
</comment>
<keyword evidence="6 7" id="KW-0961">Cell wall biogenesis/degradation</keyword>
<dbReference type="PROSITE" id="PS00923">
    <property type="entry name" value="ASP_GLU_RACEMASE_1"/>
    <property type="match status" value="1"/>
</dbReference>
<evidence type="ECO:0000256" key="8">
    <source>
        <dbReference type="SAM" id="MobiDB-lite"/>
    </source>
</evidence>
<dbReference type="InterPro" id="IPR004391">
    <property type="entry name" value="Glu_race"/>
</dbReference>
<evidence type="ECO:0000256" key="1">
    <source>
        <dbReference type="ARBA" id="ARBA00001602"/>
    </source>
</evidence>
<keyword evidence="3 7" id="KW-0133">Cell shape</keyword>
<feature type="compositionally biased region" description="Low complexity" evidence="8">
    <location>
        <begin position="1"/>
        <end position="24"/>
    </location>
</feature>
<dbReference type="InterPro" id="IPR015942">
    <property type="entry name" value="Asp/Glu/hydantoin_racemase"/>
</dbReference>
<dbReference type="OrthoDB" id="9801055at2"/>
<name>A0A0U3MNM5_9BURK</name>
<gene>
    <name evidence="7" type="primary">murI</name>
    <name evidence="9" type="ORF">RD2015_1461</name>
</gene>
<dbReference type="InterPro" id="IPR033134">
    <property type="entry name" value="Asp/Glu_racemase_AS_2"/>
</dbReference>
<evidence type="ECO:0000256" key="7">
    <source>
        <dbReference type="HAMAP-Rule" id="MF_00258"/>
    </source>
</evidence>
<dbReference type="Pfam" id="PF01177">
    <property type="entry name" value="Asp_Glu_race"/>
    <property type="match status" value="1"/>
</dbReference>
<feature type="binding site" evidence="7">
    <location>
        <begin position="219"/>
        <end position="220"/>
    </location>
    <ligand>
        <name>substrate</name>
    </ligand>
</feature>
<dbReference type="SUPFAM" id="SSF53681">
    <property type="entry name" value="Aspartate/glutamate racemase"/>
    <property type="match status" value="2"/>
</dbReference>
<keyword evidence="5 7" id="KW-0413">Isomerase</keyword>
<dbReference type="GO" id="GO:0008360">
    <property type="term" value="P:regulation of cell shape"/>
    <property type="evidence" value="ECO:0007669"/>
    <property type="project" value="UniProtKB-KW"/>
</dbReference>
<protein>
    <recommendedName>
        <fullName evidence="2 7">Glutamate racemase</fullName>
        <ecNumber evidence="2 7">5.1.1.3</ecNumber>
    </recommendedName>
</protein>
<dbReference type="AlphaFoldDB" id="A0A0U3MNM5"/>
<dbReference type="GO" id="GO:0009252">
    <property type="term" value="P:peptidoglycan biosynthetic process"/>
    <property type="evidence" value="ECO:0007669"/>
    <property type="project" value="UniProtKB-UniRule"/>
</dbReference>
<dbReference type="UniPathway" id="UPA00219"/>
<dbReference type="PROSITE" id="PS00924">
    <property type="entry name" value="ASP_GLU_RACEMASE_2"/>
    <property type="match status" value="1"/>
</dbReference>
<comment type="pathway">
    <text evidence="7">Cell wall biogenesis; peptidoglycan biosynthesis.</text>
</comment>
<dbReference type="Proteomes" id="UP000060699">
    <property type="component" value="Chromosome"/>
</dbReference>
<dbReference type="PANTHER" id="PTHR21198:SF2">
    <property type="entry name" value="GLUTAMATE RACEMASE"/>
    <property type="match status" value="1"/>
</dbReference>
<feature type="region of interest" description="Disordered" evidence="8">
    <location>
        <begin position="1"/>
        <end position="37"/>
    </location>
</feature>
<organism evidence="9 10">
    <name type="scientific">Roseateles depolymerans</name>
    <dbReference type="NCBI Taxonomy" id="76731"/>
    <lineage>
        <taxon>Bacteria</taxon>
        <taxon>Pseudomonadati</taxon>
        <taxon>Pseudomonadota</taxon>
        <taxon>Betaproteobacteria</taxon>
        <taxon>Burkholderiales</taxon>
        <taxon>Sphaerotilaceae</taxon>
        <taxon>Roseateles</taxon>
    </lineage>
</organism>
<feature type="binding site" evidence="7">
    <location>
        <begin position="76"/>
        <end position="77"/>
    </location>
    <ligand>
        <name>substrate</name>
    </ligand>
</feature>
<sequence length="297" mass="31342">MSADSIASPSAQASPPLAAANVAPGSESARLDARTPPPTLGVFDSGLGGLTVLQALRARMPDVALHYVADTAHAPYGERSSDYIRERSLRVAEHLRAAGARMVVVACNTATAHAVNAMRERWPDWPVVGIEPGVKPAVAATRNGRIGVMATSATIASRRYEALVAAHAGDVSLVSQPCPGLVSLIEQGDLDNPELGALIDRYCEPLKAAGVDTVLLGCTHYPLVQTRIQAALGDGVRLLNIEDAVARQAQRLWETLKLPAQPDAPLVLQSTGDPAPLQHVAREALGWRQAVVSRIHV</sequence>
<dbReference type="KEGG" id="rdp:RD2015_1461"/>
<feature type="binding site" evidence="7">
    <location>
        <begin position="44"/>
        <end position="45"/>
    </location>
    <ligand>
        <name>substrate</name>
    </ligand>
</feature>
<dbReference type="PATRIC" id="fig|76731.3.peg.1490"/>
<dbReference type="EC" id="5.1.1.3" evidence="2 7"/>
<dbReference type="STRING" id="76731.RD2015_1461"/>
<dbReference type="Gene3D" id="3.40.50.1860">
    <property type="match status" value="2"/>
</dbReference>
<evidence type="ECO:0000256" key="2">
    <source>
        <dbReference type="ARBA" id="ARBA00013090"/>
    </source>
</evidence>
<evidence type="ECO:0000256" key="5">
    <source>
        <dbReference type="ARBA" id="ARBA00023235"/>
    </source>
</evidence>
<dbReference type="EMBL" id="CP013729">
    <property type="protein sequence ID" value="ALV05946.1"/>
    <property type="molecule type" value="Genomic_DNA"/>
</dbReference>
<evidence type="ECO:0000256" key="6">
    <source>
        <dbReference type="ARBA" id="ARBA00023316"/>
    </source>
</evidence>
<keyword evidence="4 7" id="KW-0573">Peptidoglycan synthesis</keyword>
<dbReference type="GO" id="GO:0008881">
    <property type="term" value="F:glutamate racemase activity"/>
    <property type="evidence" value="ECO:0007669"/>
    <property type="project" value="UniProtKB-UniRule"/>
</dbReference>
<keyword evidence="10" id="KW-1185">Reference proteome</keyword>
<accession>A0A0U3MNM5</accession>
<feature type="active site" description="Proton donor/acceptor" evidence="7">
    <location>
        <position position="107"/>
    </location>
</feature>
<evidence type="ECO:0000256" key="3">
    <source>
        <dbReference type="ARBA" id="ARBA00022960"/>
    </source>
</evidence>
<evidence type="ECO:0000313" key="10">
    <source>
        <dbReference type="Proteomes" id="UP000060699"/>
    </source>
</evidence>
<evidence type="ECO:0000256" key="4">
    <source>
        <dbReference type="ARBA" id="ARBA00022984"/>
    </source>
</evidence>
<reference evidence="9 10" key="1">
    <citation type="submission" date="2015-12" db="EMBL/GenBank/DDBJ databases">
        <title>Complete genome of Roseateles depolymerans KCTC 42856.</title>
        <authorList>
            <person name="Kim K.M."/>
        </authorList>
    </citation>
    <scope>NUCLEOTIDE SEQUENCE [LARGE SCALE GENOMIC DNA]</scope>
    <source>
        <strain evidence="9 10">KCTC 42856</strain>
    </source>
</reference>
<dbReference type="RefSeq" id="WP_083525418.1">
    <property type="nucleotide sequence ID" value="NZ_CP013729.1"/>
</dbReference>
<dbReference type="InterPro" id="IPR018187">
    <property type="entry name" value="Asp/Glu_racemase_AS_1"/>
</dbReference>
<evidence type="ECO:0000313" key="9">
    <source>
        <dbReference type="EMBL" id="ALV05946.1"/>
    </source>
</evidence>
<dbReference type="HAMAP" id="MF_00258">
    <property type="entry name" value="Glu_racemase"/>
    <property type="match status" value="1"/>
</dbReference>
<comment type="catalytic activity">
    <reaction evidence="1 7">
        <text>L-glutamate = D-glutamate</text>
        <dbReference type="Rhea" id="RHEA:12813"/>
        <dbReference type="ChEBI" id="CHEBI:29985"/>
        <dbReference type="ChEBI" id="CHEBI:29986"/>
        <dbReference type="EC" id="5.1.1.3"/>
    </reaction>
</comment>
<proteinExistence type="inferred from homology"/>
<dbReference type="PANTHER" id="PTHR21198">
    <property type="entry name" value="GLUTAMATE RACEMASE"/>
    <property type="match status" value="1"/>
</dbReference>
<dbReference type="GO" id="GO:0071555">
    <property type="term" value="P:cell wall organization"/>
    <property type="evidence" value="ECO:0007669"/>
    <property type="project" value="UniProtKB-KW"/>
</dbReference>
<dbReference type="InterPro" id="IPR001920">
    <property type="entry name" value="Asp/Glu_race"/>
</dbReference>
<comment type="function">
    <text evidence="7">Provides the (R)-glutamate required for cell wall biosynthesis.</text>
</comment>
<feature type="active site" description="Proton donor/acceptor" evidence="7">
    <location>
        <position position="218"/>
    </location>
</feature>
<feature type="binding site" evidence="7">
    <location>
        <begin position="108"/>
        <end position="109"/>
    </location>
    <ligand>
        <name>substrate</name>
    </ligand>
</feature>
<dbReference type="FunFam" id="3.40.50.1860:FF:000001">
    <property type="entry name" value="Glutamate racemase"/>
    <property type="match status" value="1"/>
</dbReference>